<dbReference type="PANTHER" id="PTHR35807">
    <property type="entry name" value="TRANSCRIPTIONAL REGULATOR REDD-RELATED"/>
    <property type="match status" value="1"/>
</dbReference>
<dbReference type="RefSeq" id="WP_212521535.1">
    <property type="nucleotide sequence ID" value="NZ_JAGSOH010000131.1"/>
</dbReference>
<sequence>PETNPEPPTTAPEAVTGSAAQAEETGTISVSGLDSEAPEHDDAAEDTAAEPTTAPDHREASNPTSNRGKAHGHPVKAGTAGAHAAAGPLLLVAPAGPDRIAAITDDYAAHPVRIKVLGVRAITTPTGSIDARLRGDAWRAAIKIAIAGRYGQHLDDLAVLWPDHDDAVLRVTVKNAIYDLRKTLRARCGDSAGNPNRYITQVNRRYAFNEQTVATDLATFTALRTLAAQTRDAGERRAAAIAALDLYDGELLAGEEEEWMIAPRTKTRRDALATATLLAQLADRADDPETALTWWERALEIDDNEEVYRQIITLQTRLRHHADATATCELLLTRLNADGLAPAPETMAIIARARGRQPIGEHTRPAARRAA</sequence>
<dbReference type="EMBL" id="JAGSOH010000131">
    <property type="protein sequence ID" value="MBR7830408.1"/>
    <property type="molecule type" value="Genomic_DNA"/>
</dbReference>
<comment type="caution">
    <text evidence="3">The sequence shown here is derived from an EMBL/GenBank/DDBJ whole genome shotgun (WGS) entry which is preliminary data.</text>
</comment>
<proteinExistence type="predicted"/>
<dbReference type="InterPro" id="IPR005158">
    <property type="entry name" value="BTAD"/>
</dbReference>
<organism evidence="3 4">
    <name type="scientific">Actinospica acidithermotolerans</name>
    <dbReference type="NCBI Taxonomy" id="2828514"/>
    <lineage>
        <taxon>Bacteria</taxon>
        <taxon>Bacillati</taxon>
        <taxon>Actinomycetota</taxon>
        <taxon>Actinomycetes</taxon>
        <taxon>Catenulisporales</taxon>
        <taxon>Actinospicaceae</taxon>
        <taxon>Actinospica</taxon>
    </lineage>
</organism>
<feature type="domain" description="Bacterial transcriptional activator" evidence="2">
    <location>
        <begin position="215"/>
        <end position="354"/>
    </location>
</feature>
<dbReference type="InterPro" id="IPR051677">
    <property type="entry name" value="AfsR-DnrI-RedD_regulator"/>
</dbReference>
<dbReference type="SMART" id="SM01043">
    <property type="entry name" value="BTAD"/>
    <property type="match status" value="1"/>
</dbReference>
<dbReference type="AlphaFoldDB" id="A0A941EGN7"/>
<dbReference type="Gene3D" id="1.25.40.10">
    <property type="entry name" value="Tetratricopeptide repeat domain"/>
    <property type="match status" value="1"/>
</dbReference>
<evidence type="ECO:0000313" key="3">
    <source>
        <dbReference type="EMBL" id="MBR7830408.1"/>
    </source>
</evidence>
<dbReference type="SUPFAM" id="SSF48452">
    <property type="entry name" value="TPR-like"/>
    <property type="match status" value="1"/>
</dbReference>
<name>A0A941EGN7_9ACTN</name>
<dbReference type="InterPro" id="IPR011990">
    <property type="entry name" value="TPR-like_helical_dom_sf"/>
</dbReference>
<evidence type="ECO:0000259" key="2">
    <source>
        <dbReference type="SMART" id="SM01043"/>
    </source>
</evidence>
<reference evidence="3" key="1">
    <citation type="submission" date="2021-04" db="EMBL/GenBank/DDBJ databases">
        <title>Genome based classification of Actinospica acidithermotolerans sp. nov., an actinobacterium isolated from an Indonesian hot spring.</title>
        <authorList>
            <person name="Kusuma A.B."/>
            <person name="Putra K.E."/>
            <person name="Nafisah S."/>
            <person name="Loh J."/>
            <person name="Nouioui I."/>
            <person name="Goodfellow M."/>
        </authorList>
    </citation>
    <scope>NUCLEOTIDE SEQUENCE</scope>
    <source>
        <strain evidence="3">MGRD01-02</strain>
    </source>
</reference>
<evidence type="ECO:0000313" key="4">
    <source>
        <dbReference type="Proteomes" id="UP000676325"/>
    </source>
</evidence>
<keyword evidence="4" id="KW-1185">Reference proteome</keyword>
<feature type="non-terminal residue" evidence="3">
    <location>
        <position position="1"/>
    </location>
</feature>
<accession>A0A941EGN7</accession>
<feature type="compositionally biased region" description="Pro residues" evidence="1">
    <location>
        <begin position="1"/>
        <end position="10"/>
    </location>
</feature>
<dbReference type="Proteomes" id="UP000676325">
    <property type="component" value="Unassembled WGS sequence"/>
</dbReference>
<gene>
    <name evidence="3" type="ORF">KDK95_29175</name>
</gene>
<protein>
    <submittedName>
        <fullName evidence="3">Bacterial transcriptional activator domain-containing protein</fullName>
    </submittedName>
</protein>
<evidence type="ECO:0000256" key="1">
    <source>
        <dbReference type="SAM" id="MobiDB-lite"/>
    </source>
</evidence>
<feature type="region of interest" description="Disordered" evidence="1">
    <location>
        <begin position="1"/>
        <end position="80"/>
    </location>
</feature>